<evidence type="ECO:0000256" key="4">
    <source>
        <dbReference type="ARBA" id="ARBA00022640"/>
    </source>
</evidence>
<keyword evidence="10" id="KW-1015">Disulfide bond</keyword>
<sequence length="347" mass="38660">MALVQSRTLPHLNLPLSPILSSLHAPASLFLRREIRPVASPFSSSTAGNLPFSPLTRPRKLLCPPPRGKFVREDYLVKKLSAQELQELVKGDRKVPLIVDFYATWCGPCILMAQELEMLAVEYESNAIIVKVDTDDEYEFARDMQVRGLPTLFFISPDPSKDAIRTEGLIPLQMMHDIIDNEISISSPLDTSSRSAVLDPKTKLVIDLEAMESKLTSVDAIEEHSSSSSSNEGISNEKKSCAICGTSKTPLWRGGPAGPKSLCNACGIRNRKKRRTLISNRSEDKKKKNQNRNPKFGDSLKQRLMELGREVMMQRSTAENQRRKKLGEEEQAAVLLMALSYASSVYA</sequence>
<dbReference type="GO" id="GO:0009579">
    <property type="term" value="C:thylakoid"/>
    <property type="evidence" value="ECO:0007669"/>
    <property type="project" value="TreeGrafter"/>
</dbReference>
<feature type="region of interest" description="Disordered" evidence="15">
    <location>
        <begin position="219"/>
        <end position="238"/>
    </location>
</feature>
<dbReference type="Proteomes" id="UP000682877">
    <property type="component" value="Chromosome 3"/>
</dbReference>
<evidence type="ECO:0000256" key="3">
    <source>
        <dbReference type="ARBA" id="ARBA00022528"/>
    </source>
</evidence>
<keyword evidence="14" id="KW-0863">Zinc-finger</keyword>
<dbReference type="InterPro" id="IPR036249">
    <property type="entry name" value="Thioredoxin-like_sf"/>
</dbReference>
<dbReference type="SMART" id="SM00401">
    <property type="entry name" value="ZnF_GATA"/>
    <property type="match status" value="1"/>
</dbReference>
<dbReference type="PROSITE" id="PS51352">
    <property type="entry name" value="THIOREDOXIN_2"/>
    <property type="match status" value="1"/>
</dbReference>
<evidence type="ECO:0000256" key="14">
    <source>
        <dbReference type="PROSITE-ProRule" id="PRU00094"/>
    </source>
</evidence>
<dbReference type="EMBL" id="LR999453">
    <property type="protein sequence ID" value="CAE5966389.1"/>
    <property type="molecule type" value="Genomic_DNA"/>
</dbReference>
<evidence type="ECO:0000256" key="7">
    <source>
        <dbReference type="ARBA" id="ARBA00023002"/>
    </source>
</evidence>
<evidence type="ECO:0000256" key="10">
    <source>
        <dbReference type="ARBA" id="ARBA00023157"/>
    </source>
</evidence>
<dbReference type="SUPFAM" id="SSF57716">
    <property type="entry name" value="Glucocorticoid receptor-like (DNA-binding domain)"/>
    <property type="match status" value="1"/>
</dbReference>
<dbReference type="GO" id="GO:0009507">
    <property type="term" value="C:chloroplast"/>
    <property type="evidence" value="ECO:0007669"/>
    <property type="project" value="UniProtKB-SubCell"/>
</dbReference>
<feature type="domain" description="Thioredoxin" evidence="17">
    <location>
        <begin position="51"/>
        <end position="184"/>
    </location>
</feature>
<keyword evidence="19" id="KW-1185">Reference proteome</keyword>
<evidence type="ECO:0000256" key="2">
    <source>
        <dbReference type="ARBA" id="ARBA00022448"/>
    </source>
</evidence>
<dbReference type="PROSITE" id="PS50114">
    <property type="entry name" value="GATA_ZN_FINGER_2"/>
    <property type="match status" value="1"/>
</dbReference>
<keyword evidence="4" id="KW-0934">Plastid</keyword>
<dbReference type="AlphaFoldDB" id="A0A8S1ZUD2"/>
<keyword evidence="14" id="KW-0479">Metal-binding</keyword>
<organism evidence="18 19">
    <name type="scientific">Arabidopsis arenosa</name>
    <name type="common">Sand rock-cress</name>
    <name type="synonym">Cardaminopsis arenosa</name>
    <dbReference type="NCBI Taxonomy" id="38785"/>
    <lineage>
        <taxon>Eukaryota</taxon>
        <taxon>Viridiplantae</taxon>
        <taxon>Streptophyta</taxon>
        <taxon>Embryophyta</taxon>
        <taxon>Tracheophyta</taxon>
        <taxon>Spermatophyta</taxon>
        <taxon>Magnoliopsida</taxon>
        <taxon>eudicotyledons</taxon>
        <taxon>Gunneridae</taxon>
        <taxon>Pentapetalae</taxon>
        <taxon>rosids</taxon>
        <taxon>malvids</taxon>
        <taxon>Brassicales</taxon>
        <taxon>Brassicaceae</taxon>
        <taxon>Camelineae</taxon>
        <taxon>Arabidopsis</taxon>
    </lineage>
</organism>
<dbReference type="PROSITE" id="PS00344">
    <property type="entry name" value="GATA_ZN_FINGER_1"/>
    <property type="match status" value="1"/>
</dbReference>
<dbReference type="CDD" id="cd00202">
    <property type="entry name" value="ZnF_GATA"/>
    <property type="match status" value="1"/>
</dbReference>
<feature type="region of interest" description="Disordered" evidence="15">
    <location>
        <begin position="274"/>
        <end position="299"/>
    </location>
</feature>
<dbReference type="Pfam" id="PF00320">
    <property type="entry name" value="GATA"/>
    <property type="match status" value="1"/>
</dbReference>
<evidence type="ECO:0000256" key="5">
    <source>
        <dbReference type="ARBA" id="ARBA00022946"/>
    </source>
</evidence>
<dbReference type="GO" id="GO:0045454">
    <property type="term" value="P:cell redox homeostasis"/>
    <property type="evidence" value="ECO:0007669"/>
    <property type="project" value="InterPro"/>
</dbReference>
<evidence type="ECO:0008006" key="20">
    <source>
        <dbReference type="Google" id="ProtNLM"/>
    </source>
</evidence>
<dbReference type="FunFam" id="3.40.30.10:FF:000149">
    <property type="entry name" value="Thioredoxin-like protein CITRX, chloroplastic"/>
    <property type="match status" value="1"/>
</dbReference>
<keyword evidence="6" id="KW-0249">Electron transport</keyword>
<feature type="domain" description="GATA-type" evidence="16">
    <location>
        <begin position="235"/>
        <end position="271"/>
    </location>
</feature>
<evidence type="ECO:0000256" key="13">
    <source>
        <dbReference type="ARBA" id="ARBA00024039"/>
    </source>
</evidence>
<proteinExistence type="inferred from homology"/>
<gene>
    <name evidence="18" type="ORF">AARE701A_LOCUS6542</name>
</gene>
<evidence type="ECO:0000313" key="18">
    <source>
        <dbReference type="EMBL" id="CAE5966389.1"/>
    </source>
</evidence>
<evidence type="ECO:0000256" key="12">
    <source>
        <dbReference type="ARBA" id="ARBA00023284"/>
    </source>
</evidence>
<keyword evidence="11" id="KW-0804">Transcription</keyword>
<evidence type="ECO:0000256" key="15">
    <source>
        <dbReference type="SAM" id="MobiDB-lite"/>
    </source>
</evidence>
<dbReference type="Pfam" id="PF00085">
    <property type="entry name" value="Thioredoxin"/>
    <property type="match status" value="1"/>
</dbReference>
<keyword evidence="14" id="KW-0862">Zinc</keyword>
<protein>
    <recommendedName>
        <fullName evidence="20">Thioredoxin domain-containing protein</fullName>
    </recommendedName>
</protein>
<evidence type="ECO:0000256" key="9">
    <source>
        <dbReference type="ARBA" id="ARBA00023125"/>
    </source>
</evidence>
<dbReference type="PANTHER" id="PTHR47834:SF2">
    <property type="entry name" value="THIOREDOXIN-LIKE PROTEIN CITRX, CHLOROPLASTIC"/>
    <property type="match status" value="1"/>
</dbReference>
<dbReference type="GO" id="GO:0043565">
    <property type="term" value="F:sequence-specific DNA binding"/>
    <property type="evidence" value="ECO:0007669"/>
    <property type="project" value="InterPro"/>
</dbReference>
<evidence type="ECO:0000259" key="17">
    <source>
        <dbReference type="PROSITE" id="PS51352"/>
    </source>
</evidence>
<dbReference type="CDD" id="cd02947">
    <property type="entry name" value="TRX_family"/>
    <property type="match status" value="1"/>
</dbReference>
<dbReference type="GO" id="GO:0015035">
    <property type="term" value="F:protein-disulfide reductase activity"/>
    <property type="evidence" value="ECO:0007669"/>
    <property type="project" value="InterPro"/>
</dbReference>
<dbReference type="Gene3D" id="3.40.30.10">
    <property type="entry name" value="Glutaredoxin"/>
    <property type="match status" value="1"/>
</dbReference>
<keyword evidence="2" id="KW-0813">Transport</keyword>
<accession>A0A8S1ZUD2</accession>
<dbReference type="FunFam" id="3.30.50.10:FF:000106">
    <property type="entry name" value="GATA transcription factor 15"/>
    <property type="match status" value="1"/>
</dbReference>
<dbReference type="InterPro" id="IPR000679">
    <property type="entry name" value="Znf_GATA"/>
</dbReference>
<keyword evidence="5" id="KW-0809">Transit peptide</keyword>
<reference evidence="18" key="1">
    <citation type="submission" date="2021-01" db="EMBL/GenBank/DDBJ databases">
        <authorList>
            <person name="Bezrukov I."/>
        </authorList>
    </citation>
    <scope>NUCLEOTIDE SEQUENCE</scope>
</reference>
<keyword evidence="8" id="KW-0805">Transcription regulation</keyword>
<evidence type="ECO:0000313" key="19">
    <source>
        <dbReference type="Proteomes" id="UP000682877"/>
    </source>
</evidence>
<keyword evidence="3" id="KW-0150">Chloroplast</keyword>
<evidence type="ECO:0000259" key="16">
    <source>
        <dbReference type="PROSITE" id="PS50114"/>
    </source>
</evidence>
<evidence type="ECO:0000256" key="8">
    <source>
        <dbReference type="ARBA" id="ARBA00023015"/>
    </source>
</evidence>
<dbReference type="GO" id="GO:0009657">
    <property type="term" value="P:plastid organization"/>
    <property type="evidence" value="ECO:0007669"/>
    <property type="project" value="TreeGrafter"/>
</dbReference>
<dbReference type="Gene3D" id="3.30.50.10">
    <property type="entry name" value="Erythroid Transcription Factor GATA-1, subunit A"/>
    <property type="match status" value="1"/>
</dbReference>
<dbReference type="InterPro" id="IPR013766">
    <property type="entry name" value="Thioredoxin_domain"/>
</dbReference>
<comment type="subcellular location">
    <subcellularLocation>
        <location evidence="1">Plastid</location>
        <location evidence="1">Chloroplast</location>
    </subcellularLocation>
</comment>
<dbReference type="GO" id="GO:0008270">
    <property type="term" value="F:zinc ion binding"/>
    <property type="evidence" value="ECO:0007669"/>
    <property type="project" value="UniProtKB-KW"/>
</dbReference>
<keyword evidence="12" id="KW-0676">Redox-active center</keyword>
<comment type="similarity">
    <text evidence="13">Belongs to the thioredoxin family. Plant CITRX-type subfamily.</text>
</comment>
<dbReference type="PANTHER" id="PTHR47834">
    <property type="entry name" value="THIOREDOXIN-LIKE PROTEIN CITRX, CHLOROPLASTIC"/>
    <property type="match status" value="1"/>
</dbReference>
<dbReference type="InterPro" id="IPR013088">
    <property type="entry name" value="Znf_NHR/GATA"/>
</dbReference>
<evidence type="ECO:0000256" key="11">
    <source>
        <dbReference type="ARBA" id="ARBA00023163"/>
    </source>
</evidence>
<keyword evidence="9" id="KW-0238">DNA-binding</keyword>
<dbReference type="SUPFAM" id="SSF52833">
    <property type="entry name" value="Thioredoxin-like"/>
    <property type="match status" value="1"/>
</dbReference>
<name>A0A8S1ZUD2_ARAAE</name>
<evidence type="ECO:0000256" key="1">
    <source>
        <dbReference type="ARBA" id="ARBA00004229"/>
    </source>
</evidence>
<dbReference type="InterPro" id="IPR044182">
    <property type="entry name" value="CITRX"/>
</dbReference>
<evidence type="ECO:0000256" key="6">
    <source>
        <dbReference type="ARBA" id="ARBA00022982"/>
    </source>
</evidence>
<dbReference type="GO" id="GO:0006355">
    <property type="term" value="P:regulation of DNA-templated transcription"/>
    <property type="evidence" value="ECO:0007669"/>
    <property type="project" value="InterPro"/>
</dbReference>
<keyword evidence="7" id="KW-0560">Oxidoreductase</keyword>